<dbReference type="Proteomes" id="UP000241647">
    <property type="component" value="Unassembled WGS sequence"/>
</dbReference>
<proteinExistence type="predicted"/>
<protein>
    <submittedName>
        <fullName evidence="1">Uncharacterized protein</fullName>
    </submittedName>
</protein>
<evidence type="ECO:0000313" key="1">
    <source>
        <dbReference type="EMBL" id="PSR57826.1"/>
    </source>
</evidence>
<name>A0A2T2YQR9_9NOCA</name>
<evidence type="ECO:0000313" key="2">
    <source>
        <dbReference type="Proteomes" id="UP000241647"/>
    </source>
</evidence>
<accession>A0A2T2YQR9</accession>
<gene>
    <name evidence="1" type="ORF">C8259_33090</name>
</gene>
<comment type="caution">
    <text evidence="1">The sequence shown here is derived from an EMBL/GenBank/DDBJ whole genome shotgun (WGS) entry which is preliminary data.</text>
</comment>
<reference evidence="1 2" key="1">
    <citation type="submission" date="2018-02" db="EMBL/GenBank/DDBJ databases">
        <title>8 Nocardia nova and 1 Nocardia cyriacigeorgica strain used for evolution to TMP-SMX.</title>
        <authorList>
            <person name="Mehta H."/>
            <person name="Weng J."/>
            <person name="Shamoo Y."/>
        </authorList>
    </citation>
    <scope>NUCLEOTIDE SEQUENCE [LARGE SCALE GENOMIC DNA]</scope>
    <source>
        <strain evidence="1 2">ATCC 33727</strain>
    </source>
</reference>
<sequence>MIYAEASLSASFAGCPCRSGHGRLLQHALGTHRASWADHLDAAVRENNGSLVSASIDAVERDGCAVRAELQVAAASPGVIGRIITECAERTASFDFSGGNLVALQDAAVAEIELTVSDLSRFADWTLSSLLEHGCAPSVRHLLEEIRSVTDGEFRRITTSVFSGANTVWRYSISNPQEVFDYMGRRE</sequence>
<organism evidence="1 2">
    <name type="scientific">Nocardia nova</name>
    <dbReference type="NCBI Taxonomy" id="37330"/>
    <lineage>
        <taxon>Bacteria</taxon>
        <taxon>Bacillati</taxon>
        <taxon>Actinomycetota</taxon>
        <taxon>Actinomycetes</taxon>
        <taxon>Mycobacteriales</taxon>
        <taxon>Nocardiaceae</taxon>
        <taxon>Nocardia</taxon>
    </lineage>
</organism>
<dbReference type="AlphaFoldDB" id="A0A2T2YQR9"/>
<dbReference type="EMBL" id="PYHS01000031">
    <property type="protein sequence ID" value="PSR57826.1"/>
    <property type="molecule type" value="Genomic_DNA"/>
</dbReference>